<reference evidence="3" key="2">
    <citation type="submission" date="2025-08" db="UniProtKB">
        <authorList>
            <consortium name="RefSeq"/>
        </authorList>
    </citation>
    <scope>IDENTIFICATION</scope>
</reference>
<name>A0A8B6X930_9BURK</name>
<proteinExistence type="predicted"/>
<evidence type="ECO:0000313" key="3">
    <source>
        <dbReference type="RefSeq" id="WP_051378332.1"/>
    </source>
</evidence>
<sequence length="213" mass="22086">MSNDRLVARMLAPLVRRVGNLLARGVLTGSSTADGLPRAQARLLADETRDALDDLERYGLASAPLPGAEVLAAFVDGDRAHGVVLAIADRRYRIPLDAGEVALYDDLGQSVHLTRDGIVVRGAGQPMLITDTPTLTVDAAMHVTGAITCDAAVSALGDITSAANIGAAGNVTDQDGAHSMAGMRTLYDGHHHTITGVRAGTDSVTTDPPTEQS</sequence>
<dbReference type="RefSeq" id="WP_051378332.1">
    <property type="nucleotide sequence ID" value="NZ_AXWS01000008.1"/>
</dbReference>
<feature type="domain" description="Bacteriophage Mu Gp45 N-terminal" evidence="1">
    <location>
        <begin position="24"/>
        <end position="91"/>
    </location>
</feature>
<dbReference type="PIRSF" id="PIRSF012337">
    <property type="entry name" value="gp45"/>
    <property type="match status" value="1"/>
</dbReference>
<reference evidence="3" key="1">
    <citation type="journal article" date="1995" name="Virology">
        <title>Bacteriophage P2: genes involved in baseplate assembly.</title>
        <authorList>
            <person name="Haggard-Ljungquist E."/>
            <person name="Jacobsen E."/>
            <person name="Rishovd S."/>
            <person name="Six E.W."/>
            <person name="Nilssen O."/>
            <person name="Sunshine M.G."/>
            <person name="Lindqvist B.H."/>
            <person name="Kim K.J."/>
            <person name="Barreiro V."/>
            <person name="Koonin E.V. et al."/>
        </authorList>
    </citation>
    <scope>NUCLEOTIDE SEQUENCE</scope>
</reference>
<dbReference type="InterPro" id="IPR013046">
    <property type="entry name" value="GpV/Gp45"/>
</dbReference>
<dbReference type="AlphaFoldDB" id="A0A8B6X930"/>
<dbReference type="Proteomes" id="UP000675920">
    <property type="component" value="Unplaced"/>
</dbReference>
<evidence type="ECO:0000313" key="2">
    <source>
        <dbReference type="Proteomes" id="UP000675920"/>
    </source>
</evidence>
<dbReference type="InterPro" id="IPR014462">
    <property type="entry name" value="Phage_Mu_Gp45"/>
</dbReference>
<dbReference type="InterPro" id="IPR053861">
    <property type="entry name" value="Phage_Mu_Gp45_N"/>
</dbReference>
<protein>
    <submittedName>
        <fullName evidence="3">Phage baseplate assembly protein V</fullName>
    </submittedName>
</protein>
<dbReference type="Pfam" id="PF06890">
    <property type="entry name" value="Phage_Mu_Gp45"/>
    <property type="match status" value="1"/>
</dbReference>
<organism evidence="2 3">
    <name type="scientific">Derxia gummosa DSM 723</name>
    <dbReference type="NCBI Taxonomy" id="1121388"/>
    <lineage>
        <taxon>Bacteria</taxon>
        <taxon>Pseudomonadati</taxon>
        <taxon>Pseudomonadota</taxon>
        <taxon>Betaproteobacteria</taxon>
        <taxon>Burkholderiales</taxon>
        <taxon>Alcaligenaceae</taxon>
        <taxon>Derxia</taxon>
    </lineage>
</organism>
<dbReference type="NCBIfam" id="TIGR01644">
    <property type="entry name" value="phage_P2_V"/>
    <property type="match status" value="1"/>
</dbReference>
<keyword evidence="2" id="KW-1185">Reference proteome</keyword>
<accession>A0A8B6X930</accession>
<evidence type="ECO:0000259" key="1">
    <source>
        <dbReference type="Pfam" id="PF06890"/>
    </source>
</evidence>
<dbReference type="OrthoDB" id="9802994at2"/>